<evidence type="ECO:0000313" key="1">
    <source>
        <dbReference type="EMBL" id="MCG9025201.1"/>
    </source>
</evidence>
<name>A0ABD4SRM8_9NEIS</name>
<protein>
    <submittedName>
        <fullName evidence="1">Uncharacterized protein</fullName>
    </submittedName>
</protein>
<proteinExistence type="predicted"/>
<organism evidence="1 2">
    <name type="scientific">Laribacter hongkongensis</name>
    <dbReference type="NCBI Taxonomy" id="168471"/>
    <lineage>
        <taxon>Bacteria</taxon>
        <taxon>Pseudomonadati</taxon>
        <taxon>Pseudomonadota</taxon>
        <taxon>Betaproteobacteria</taxon>
        <taxon>Neisseriales</taxon>
        <taxon>Aquaspirillaceae</taxon>
        <taxon>Laribacter</taxon>
    </lineage>
</organism>
<gene>
    <name evidence="1" type="ORF">LH440_04660</name>
</gene>
<sequence>MSIIDIPVPASRAGRTSFEATTAILESLRRSGYIPVPGDVPTIGFGTTEGVKTGKPACALECSNS</sequence>
<accession>A0ABD4SRM8</accession>
<dbReference type="AlphaFoldDB" id="A0ABD4SRM8"/>
<dbReference type="EMBL" id="JAJAXM010000006">
    <property type="protein sequence ID" value="MCG9025201.1"/>
    <property type="molecule type" value="Genomic_DNA"/>
</dbReference>
<dbReference type="Proteomes" id="UP001200247">
    <property type="component" value="Unassembled WGS sequence"/>
</dbReference>
<comment type="caution">
    <text evidence="1">The sequence shown here is derived from an EMBL/GenBank/DDBJ whole genome shotgun (WGS) entry which is preliminary data.</text>
</comment>
<reference evidence="1 2" key="1">
    <citation type="submission" date="2021-10" db="EMBL/GenBank/DDBJ databases">
        <title>Whole-genome sequencing analysis of Laribacter hongkongensis: virulence gene profiles, carbohydrate-active enzyme prediction, and antimicrobial resistance characterization.</title>
        <authorList>
            <person name="Yuan P."/>
            <person name="Zhan Y."/>
            <person name="Chen D."/>
        </authorList>
    </citation>
    <scope>NUCLEOTIDE SEQUENCE [LARGE SCALE GENOMIC DNA]</scope>
    <source>
        <strain evidence="1 2">W67</strain>
    </source>
</reference>
<dbReference type="RefSeq" id="WP_239893657.1">
    <property type="nucleotide sequence ID" value="NZ_JAJAXM010000006.1"/>
</dbReference>
<evidence type="ECO:0000313" key="2">
    <source>
        <dbReference type="Proteomes" id="UP001200247"/>
    </source>
</evidence>